<evidence type="ECO:0000313" key="4">
    <source>
        <dbReference type="Proteomes" id="UP000734854"/>
    </source>
</evidence>
<dbReference type="OrthoDB" id="683410at2759"/>
<feature type="region of interest" description="Disordered" evidence="1">
    <location>
        <begin position="29"/>
        <end position="53"/>
    </location>
</feature>
<gene>
    <name evidence="3" type="ORF">ZIOFF_015494</name>
</gene>
<feature type="compositionally biased region" description="Polar residues" evidence="1">
    <location>
        <begin position="33"/>
        <end position="50"/>
    </location>
</feature>
<dbReference type="AlphaFoldDB" id="A0A8J5I1I2"/>
<name>A0A8J5I1I2_ZINOF</name>
<organism evidence="3 4">
    <name type="scientific">Zingiber officinale</name>
    <name type="common">Ginger</name>
    <name type="synonym">Amomum zingiber</name>
    <dbReference type="NCBI Taxonomy" id="94328"/>
    <lineage>
        <taxon>Eukaryota</taxon>
        <taxon>Viridiplantae</taxon>
        <taxon>Streptophyta</taxon>
        <taxon>Embryophyta</taxon>
        <taxon>Tracheophyta</taxon>
        <taxon>Spermatophyta</taxon>
        <taxon>Magnoliopsida</taxon>
        <taxon>Liliopsida</taxon>
        <taxon>Zingiberales</taxon>
        <taxon>Zingiberaceae</taxon>
        <taxon>Zingiber</taxon>
    </lineage>
</organism>
<dbReference type="PANTHER" id="PTHR33306:SF5">
    <property type="entry name" value="OXIDOREDUCTASE_TRANSITION METAL ION-BINDING PROTEIN"/>
    <property type="match status" value="1"/>
</dbReference>
<feature type="transmembrane region" description="Helical" evidence="2">
    <location>
        <begin position="101"/>
        <end position="123"/>
    </location>
</feature>
<keyword evidence="2" id="KW-0472">Membrane</keyword>
<keyword evidence="2" id="KW-1133">Transmembrane helix</keyword>
<feature type="transmembrane region" description="Helical" evidence="2">
    <location>
        <begin position="135"/>
        <end position="154"/>
    </location>
</feature>
<sequence>MSSIPPVAAAWSVVRVAFPLVGQPARATRPLDVSSSRESLQRKQTPSINPTPLPVLCLTRTQQSRDRDRSMANGYYYQNPNGPYDYYSSSTSSSSSSWPPLPLHLCLFLFTLFALISLSWYMAYESVLESLLDQLRLGLMLSPLLLLLLVHLLSNDNLRRVSFFVPLPTERESFHRAGGSPWGVALVLVLLIFMISYKSYFQDWWFPLLSR</sequence>
<evidence type="ECO:0000256" key="1">
    <source>
        <dbReference type="SAM" id="MobiDB-lite"/>
    </source>
</evidence>
<keyword evidence="2" id="KW-0812">Transmembrane</keyword>
<comment type="caution">
    <text evidence="3">The sequence shown here is derived from an EMBL/GenBank/DDBJ whole genome shotgun (WGS) entry which is preliminary data.</text>
</comment>
<proteinExistence type="predicted"/>
<dbReference type="PANTHER" id="PTHR33306">
    <property type="entry name" value="EXPRESSED PROTEIN-RELATED-RELATED"/>
    <property type="match status" value="1"/>
</dbReference>
<dbReference type="Proteomes" id="UP000734854">
    <property type="component" value="Unassembled WGS sequence"/>
</dbReference>
<accession>A0A8J5I1I2</accession>
<protein>
    <submittedName>
        <fullName evidence="3">Uncharacterized protein</fullName>
    </submittedName>
</protein>
<evidence type="ECO:0000256" key="2">
    <source>
        <dbReference type="SAM" id="Phobius"/>
    </source>
</evidence>
<keyword evidence="4" id="KW-1185">Reference proteome</keyword>
<dbReference type="EMBL" id="JACMSC010000004">
    <property type="protein sequence ID" value="KAG6525532.1"/>
    <property type="molecule type" value="Genomic_DNA"/>
</dbReference>
<evidence type="ECO:0000313" key="3">
    <source>
        <dbReference type="EMBL" id="KAG6525532.1"/>
    </source>
</evidence>
<reference evidence="3 4" key="1">
    <citation type="submission" date="2020-08" db="EMBL/GenBank/DDBJ databases">
        <title>Plant Genome Project.</title>
        <authorList>
            <person name="Zhang R.-G."/>
        </authorList>
    </citation>
    <scope>NUCLEOTIDE SEQUENCE [LARGE SCALE GENOMIC DNA]</scope>
    <source>
        <tissue evidence="3">Rhizome</tissue>
    </source>
</reference>
<feature type="transmembrane region" description="Helical" evidence="2">
    <location>
        <begin position="182"/>
        <end position="201"/>
    </location>
</feature>